<comment type="caution">
    <text evidence="2">The sequence shown here is derived from an EMBL/GenBank/DDBJ whole genome shotgun (WGS) entry which is preliminary data.</text>
</comment>
<dbReference type="EMBL" id="JARLKY010000051">
    <property type="protein sequence ID" value="MEC0229480.1"/>
    <property type="molecule type" value="Genomic_DNA"/>
</dbReference>
<reference evidence="2 3" key="1">
    <citation type="submission" date="2023-03" db="EMBL/GenBank/DDBJ databases">
        <title>Bacillus Genome Sequencing.</title>
        <authorList>
            <person name="Dunlap C."/>
        </authorList>
    </citation>
    <scope>NUCLEOTIDE SEQUENCE [LARGE SCALE GENOMIC DNA]</scope>
    <source>
        <strain evidence="2 3">BD-533</strain>
    </source>
</reference>
<gene>
    <name evidence="2" type="ORF">P4I72_20335</name>
</gene>
<dbReference type="InterPro" id="IPR021725">
    <property type="entry name" value="Cdd1"/>
</dbReference>
<protein>
    <submittedName>
        <fullName evidence="2">Helix-hairpin-helix domain-containing protein</fullName>
    </submittedName>
</protein>
<proteinExistence type="predicted"/>
<keyword evidence="3" id="KW-1185">Reference proteome</keyword>
<accession>A0ABU6G780</accession>
<evidence type="ECO:0000256" key="1">
    <source>
        <dbReference type="SAM" id="MobiDB-lite"/>
    </source>
</evidence>
<evidence type="ECO:0000313" key="3">
    <source>
        <dbReference type="Proteomes" id="UP001338137"/>
    </source>
</evidence>
<name>A0ABU6G780_9BACL</name>
<sequence length="166" mass="19529">MSFKKGNRMQPSPPKLPLTPEEKQRLKASKVKLNDIALMELSELAFYLQTSIERAQYLRGLAEFQSVPSIGPKVSERVVQMGFYSLDDIKQTSGEELINRWEEQCGYWEDPCLEDSFRCIVHYANHPTSERTWFDFTDERKHYREQNGYPATRPTVSWKDIFNKTR</sequence>
<dbReference type="Pfam" id="PF11731">
    <property type="entry name" value="Cdd1"/>
    <property type="match status" value="1"/>
</dbReference>
<dbReference type="Proteomes" id="UP001338137">
    <property type="component" value="Unassembled WGS sequence"/>
</dbReference>
<feature type="region of interest" description="Disordered" evidence="1">
    <location>
        <begin position="1"/>
        <end position="22"/>
    </location>
</feature>
<evidence type="ECO:0000313" key="2">
    <source>
        <dbReference type="EMBL" id="MEC0229480.1"/>
    </source>
</evidence>
<dbReference type="RefSeq" id="WP_326073519.1">
    <property type="nucleotide sequence ID" value="NZ_JARLKY010000051.1"/>
</dbReference>
<organism evidence="2 3">
    <name type="scientific">Paenibacillus alba</name>
    <dbReference type="NCBI Taxonomy" id="1197127"/>
    <lineage>
        <taxon>Bacteria</taxon>
        <taxon>Bacillati</taxon>
        <taxon>Bacillota</taxon>
        <taxon>Bacilli</taxon>
        <taxon>Bacillales</taxon>
        <taxon>Paenibacillaceae</taxon>
        <taxon>Paenibacillus</taxon>
    </lineage>
</organism>